<feature type="compositionally biased region" description="Polar residues" evidence="1">
    <location>
        <begin position="202"/>
        <end position="219"/>
    </location>
</feature>
<evidence type="ECO:0000313" key="2">
    <source>
        <dbReference type="EMBL" id="MUL38955.1"/>
    </source>
</evidence>
<accession>A0A6N8G367</accession>
<feature type="region of interest" description="Disordered" evidence="1">
    <location>
        <begin position="199"/>
        <end position="219"/>
    </location>
</feature>
<reference evidence="2 3" key="1">
    <citation type="journal article" date="2019" name="Front. Microbiol.">
        <title>Genomic Features for Desiccation Tolerance and Sugar Biosynthesis in the Extremophile Gloeocapsopsis sp. UTEX B3054.</title>
        <authorList>
            <person name="Urrejola C."/>
            <person name="Alcorta J."/>
            <person name="Salas L."/>
            <person name="Vasquez M."/>
            <person name="Polz M.F."/>
            <person name="Vicuna R."/>
            <person name="Diez B."/>
        </authorList>
    </citation>
    <scope>NUCLEOTIDE SEQUENCE [LARGE SCALE GENOMIC DNA]</scope>
    <source>
        <strain evidence="2 3">1H9</strain>
    </source>
</reference>
<dbReference type="EMBL" id="NAPY01000054">
    <property type="protein sequence ID" value="MUL38955.1"/>
    <property type="molecule type" value="Genomic_DNA"/>
</dbReference>
<dbReference type="Gene3D" id="1.10.1220.10">
    <property type="entry name" value="Met repressor-like"/>
    <property type="match status" value="1"/>
</dbReference>
<organism evidence="2 3">
    <name type="scientific">Gloeocapsopsis dulcis AAB1 = 1H9</name>
    <dbReference type="NCBI Taxonomy" id="1433147"/>
    <lineage>
        <taxon>Bacteria</taxon>
        <taxon>Bacillati</taxon>
        <taxon>Cyanobacteriota</taxon>
        <taxon>Cyanophyceae</taxon>
        <taxon>Oscillatoriophycideae</taxon>
        <taxon>Chroococcales</taxon>
        <taxon>Chroococcaceae</taxon>
        <taxon>Gloeocapsopsis</taxon>
        <taxon>Gloeocapsopsis dulcis</taxon>
    </lineage>
</organism>
<evidence type="ECO:0000256" key="1">
    <source>
        <dbReference type="SAM" id="MobiDB-lite"/>
    </source>
</evidence>
<dbReference type="GO" id="GO:0006355">
    <property type="term" value="P:regulation of DNA-templated transcription"/>
    <property type="evidence" value="ECO:0007669"/>
    <property type="project" value="InterPro"/>
</dbReference>
<dbReference type="InterPro" id="IPR013321">
    <property type="entry name" value="Arc_rbn_hlx_hlx"/>
</dbReference>
<protein>
    <submittedName>
        <fullName evidence="2">Uncharacterized protein</fullName>
    </submittedName>
</protein>
<comment type="caution">
    <text evidence="2">The sequence shown here is derived from an EMBL/GenBank/DDBJ whole genome shotgun (WGS) entry which is preliminary data.</text>
</comment>
<keyword evidence="3" id="KW-1185">Reference proteome</keyword>
<name>A0A6N8G367_9CHRO</name>
<dbReference type="AlphaFoldDB" id="A0A6N8G367"/>
<feature type="region of interest" description="Disordered" evidence="1">
    <location>
        <begin position="232"/>
        <end position="255"/>
    </location>
</feature>
<dbReference type="Proteomes" id="UP000441797">
    <property type="component" value="Unassembled WGS sequence"/>
</dbReference>
<proteinExistence type="predicted"/>
<feature type="compositionally biased region" description="Low complexity" evidence="1">
    <location>
        <begin position="242"/>
        <end position="251"/>
    </location>
</feature>
<sequence length="334" mass="37479">MTTKETKVRLPLELHGWLMSQAESQDISLTKYIIQVLEDHKTIPNSVETIPTDFEKRFATLESRLEKLESDSKSNTWKPEFTLGQRVTRQYSRLYGLLGLSPSIGQKSQDGKVQYYYYPTLGVVTKTIRTKTPNLVFQVLEVFDPLTKEIETWTDEAGNTLFMDCDDNWQLQEVAPPSFGDSFGDTLAYEAPMTEVQLTPVEPNNSGDNSIPNSGDTSDAMSLLVSTDEVLSTTEPNLESVGDNSGDSSGDTDNQTLTTEDLLTRFKSNLKWEGGFNILKTNLPKVGMKKLKAGWTVQYDPDGLTWIPTDEKAREYWIVFQPSPQVPPDLSPVV</sequence>
<gene>
    <name evidence="2" type="ORF">BWI75_22265</name>
</gene>
<evidence type="ECO:0000313" key="3">
    <source>
        <dbReference type="Proteomes" id="UP000441797"/>
    </source>
</evidence>
<dbReference type="RefSeq" id="WP_105221655.1">
    <property type="nucleotide sequence ID" value="NZ_CAWNSU010000107.1"/>
</dbReference>